<feature type="transmembrane region" description="Helical" evidence="4">
    <location>
        <begin position="249"/>
        <end position="272"/>
    </location>
</feature>
<organism evidence="6 7">
    <name type="scientific">Kangiella spongicola</name>
    <dbReference type="NCBI Taxonomy" id="796379"/>
    <lineage>
        <taxon>Bacteria</taxon>
        <taxon>Pseudomonadati</taxon>
        <taxon>Pseudomonadota</taxon>
        <taxon>Gammaproteobacteria</taxon>
        <taxon>Kangiellales</taxon>
        <taxon>Kangiellaceae</taxon>
        <taxon>Kangiella</taxon>
    </lineage>
</organism>
<feature type="transmembrane region" description="Helical" evidence="4">
    <location>
        <begin position="162"/>
        <end position="183"/>
    </location>
</feature>
<evidence type="ECO:0000313" key="7">
    <source>
        <dbReference type="Proteomes" id="UP000247689"/>
    </source>
</evidence>
<dbReference type="InterPro" id="IPR011701">
    <property type="entry name" value="MFS"/>
</dbReference>
<feature type="transmembrane region" description="Helical" evidence="4">
    <location>
        <begin position="49"/>
        <end position="70"/>
    </location>
</feature>
<evidence type="ECO:0000256" key="4">
    <source>
        <dbReference type="SAM" id="Phobius"/>
    </source>
</evidence>
<dbReference type="PROSITE" id="PS50850">
    <property type="entry name" value="MFS"/>
    <property type="match status" value="1"/>
</dbReference>
<feature type="transmembrane region" description="Helical" evidence="4">
    <location>
        <begin position="189"/>
        <end position="212"/>
    </location>
</feature>
<dbReference type="RefSeq" id="WP_110198891.1">
    <property type="nucleotide sequence ID" value="NZ_QICH01000001.1"/>
</dbReference>
<feature type="transmembrane region" description="Helical" evidence="4">
    <location>
        <begin position="401"/>
        <end position="421"/>
    </location>
</feature>
<feature type="domain" description="Major facilitator superfamily (MFS) profile" evidence="5">
    <location>
        <begin position="1"/>
        <end position="422"/>
    </location>
</feature>
<feature type="transmembrane region" description="Helical" evidence="4">
    <location>
        <begin position="338"/>
        <end position="357"/>
    </location>
</feature>
<dbReference type="Gene3D" id="1.20.1250.20">
    <property type="entry name" value="MFS general substrate transporter like domains"/>
    <property type="match status" value="1"/>
</dbReference>
<feature type="transmembrane region" description="Helical" evidence="4">
    <location>
        <begin position="21"/>
        <end position="43"/>
    </location>
</feature>
<dbReference type="GO" id="GO:0022857">
    <property type="term" value="F:transmembrane transporter activity"/>
    <property type="evidence" value="ECO:0007669"/>
    <property type="project" value="InterPro"/>
</dbReference>
<reference evidence="6 7" key="1">
    <citation type="submission" date="2018-05" db="EMBL/GenBank/DDBJ databases">
        <title>Kangiella spongicola genome sequence.</title>
        <authorList>
            <person name="Maclea K.S."/>
            <person name="Goen A.E."/>
            <person name="Kelley C."/>
            <person name="Underriner A."/>
            <person name="Silverwood T."/>
            <person name="Trachtenberg A.M."/>
        </authorList>
    </citation>
    <scope>NUCLEOTIDE SEQUENCE [LARGE SCALE GENOMIC DNA]</scope>
    <source>
        <strain evidence="6 7">ATCC BAA-2076</strain>
    </source>
</reference>
<accession>A0A318D483</accession>
<sequence length="435" mass="47149">MSHLSISKPKAVNKKDNQSWLFLPILMGLFQSTLIAATPKFIAITGLSAVQWAVLLSMPTLLFLFMSPRWGGWADRHGAGVIIRYSALGLGLSILILSLVWWLGKTLSFAPWLWFMAIAVSRILYGVSASGVMPTCQSLAVETSSRSEATDDKSDGLSMKRLGLVGASLSIGRLCGPIVLIVLASQISWVLSVFCVVALPIVWAVVTFSLTFSLTTTPKKNGETKWLEESKKEESGDNDNRSTAPQVRVFFALAFCVTLLLGYLQFILGPLFLEWLKDAEQATFMMGLTMTAVATTALLCQLLIVKRLNWRSSSIMIILSLVLIASTLGFSVAQSTHLVLALMVPIAAVIALITPIYSRFAMALSNATKGHISGKLAVAHTSGYPLGSLLAGLSYGKLTFWWLPLSLIAGIIFILSCVVVYKSRLSAYSNLASNM</sequence>
<dbReference type="AlphaFoldDB" id="A0A318D483"/>
<feature type="transmembrane region" description="Helical" evidence="4">
    <location>
        <begin position="312"/>
        <end position="332"/>
    </location>
</feature>
<evidence type="ECO:0000259" key="5">
    <source>
        <dbReference type="PROSITE" id="PS50850"/>
    </source>
</evidence>
<dbReference type="PANTHER" id="PTHR23546">
    <property type="entry name" value="TRANSPORT PROTEIN"/>
    <property type="match status" value="1"/>
</dbReference>
<evidence type="ECO:0000256" key="1">
    <source>
        <dbReference type="ARBA" id="ARBA00022692"/>
    </source>
</evidence>
<name>A0A318D483_9GAMM</name>
<comment type="caution">
    <text evidence="6">The sequence shown here is derived from an EMBL/GenBank/DDBJ whole genome shotgun (WGS) entry which is preliminary data.</text>
</comment>
<dbReference type="EMBL" id="QICH01000001">
    <property type="protein sequence ID" value="PXF63623.1"/>
    <property type="molecule type" value="Genomic_DNA"/>
</dbReference>
<dbReference type="PANTHER" id="PTHR23546:SF1">
    <property type="entry name" value="MEMBRANE PROTEIN"/>
    <property type="match status" value="1"/>
</dbReference>
<protein>
    <recommendedName>
        <fullName evidence="5">Major facilitator superfamily (MFS) profile domain-containing protein</fullName>
    </recommendedName>
</protein>
<dbReference type="OrthoDB" id="65739at2"/>
<proteinExistence type="predicted"/>
<evidence type="ECO:0000313" key="6">
    <source>
        <dbReference type="EMBL" id="PXF63623.1"/>
    </source>
</evidence>
<dbReference type="SUPFAM" id="SSF103473">
    <property type="entry name" value="MFS general substrate transporter"/>
    <property type="match status" value="1"/>
</dbReference>
<evidence type="ECO:0000256" key="2">
    <source>
        <dbReference type="ARBA" id="ARBA00022989"/>
    </source>
</evidence>
<dbReference type="Proteomes" id="UP000247689">
    <property type="component" value="Unassembled WGS sequence"/>
</dbReference>
<dbReference type="InterPro" id="IPR020846">
    <property type="entry name" value="MFS_dom"/>
</dbReference>
<keyword evidence="1 4" id="KW-0812">Transmembrane</keyword>
<evidence type="ECO:0000256" key="3">
    <source>
        <dbReference type="ARBA" id="ARBA00023136"/>
    </source>
</evidence>
<keyword evidence="2 4" id="KW-1133">Transmembrane helix</keyword>
<dbReference type="Pfam" id="PF07690">
    <property type="entry name" value="MFS_1"/>
    <property type="match status" value="1"/>
</dbReference>
<dbReference type="InterPro" id="IPR036259">
    <property type="entry name" value="MFS_trans_sf"/>
</dbReference>
<keyword evidence="3 4" id="KW-0472">Membrane</keyword>
<keyword evidence="7" id="KW-1185">Reference proteome</keyword>
<feature type="transmembrane region" description="Helical" evidence="4">
    <location>
        <begin position="377"/>
        <end position="395"/>
    </location>
</feature>
<feature type="transmembrane region" description="Helical" evidence="4">
    <location>
        <begin position="109"/>
        <end position="127"/>
    </location>
</feature>
<feature type="transmembrane region" description="Helical" evidence="4">
    <location>
        <begin position="82"/>
        <end position="103"/>
    </location>
</feature>
<gene>
    <name evidence="6" type="ORF">DL796_00255</name>
</gene>
<feature type="transmembrane region" description="Helical" evidence="4">
    <location>
        <begin position="284"/>
        <end position="305"/>
    </location>
</feature>